<sequence length="56" mass="6387">MVETRNRVFIFWYARLARLEGSLSDILVLRVHSREDECPLSERSSPVLALTLGGAR</sequence>
<organism evidence="1 2">
    <name type="scientific">Trifolium subterraneum</name>
    <name type="common">Subterranean clover</name>
    <dbReference type="NCBI Taxonomy" id="3900"/>
    <lineage>
        <taxon>Eukaryota</taxon>
        <taxon>Viridiplantae</taxon>
        <taxon>Streptophyta</taxon>
        <taxon>Embryophyta</taxon>
        <taxon>Tracheophyta</taxon>
        <taxon>Spermatophyta</taxon>
        <taxon>Magnoliopsida</taxon>
        <taxon>eudicotyledons</taxon>
        <taxon>Gunneridae</taxon>
        <taxon>Pentapetalae</taxon>
        <taxon>rosids</taxon>
        <taxon>fabids</taxon>
        <taxon>Fabales</taxon>
        <taxon>Fabaceae</taxon>
        <taxon>Papilionoideae</taxon>
        <taxon>50 kb inversion clade</taxon>
        <taxon>NPAAA clade</taxon>
        <taxon>Hologalegina</taxon>
        <taxon>IRL clade</taxon>
        <taxon>Trifolieae</taxon>
        <taxon>Trifolium</taxon>
    </lineage>
</organism>
<evidence type="ECO:0000313" key="2">
    <source>
        <dbReference type="Proteomes" id="UP000242715"/>
    </source>
</evidence>
<protein>
    <submittedName>
        <fullName evidence="1">Uncharacterized protein</fullName>
    </submittedName>
</protein>
<gene>
    <name evidence="1" type="ORF">TSUD_294060</name>
</gene>
<accession>A0A2Z6MRY4</accession>
<dbReference type="Proteomes" id="UP000242715">
    <property type="component" value="Unassembled WGS sequence"/>
</dbReference>
<name>A0A2Z6MRY4_TRISU</name>
<evidence type="ECO:0000313" key="1">
    <source>
        <dbReference type="EMBL" id="GAU26440.1"/>
    </source>
</evidence>
<dbReference type="EMBL" id="DF973336">
    <property type="protein sequence ID" value="GAU26440.1"/>
    <property type="molecule type" value="Genomic_DNA"/>
</dbReference>
<keyword evidence="2" id="KW-1185">Reference proteome</keyword>
<dbReference type="AlphaFoldDB" id="A0A2Z6MRY4"/>
<proteinExistence type="predicted"/>
<reference evidence="2" key="1">
    <citation type="journal article" date="2017" name="Front. Plant Sci.">
        <title>Climate Clever Clovers: New Paradigm to Reduce the Environmental Footprint of Ruminants by Breeding Low Methanogenic Forages Utilizing Haplotype Variation.</title>
        <authorList>
            <person name="Kaur P."/>
            <person name="Appels R."/>
            <person name="Bayer P.E."/>
            <person name="Keeble-Gagnere G."/>
            <person name="Wang J."/>
            <person name="Hirakawa H."/>
            <person name="Shirasawa K."/>
            <person name="Vercoe P."/>
            <person name="Stefanova K."/>
            <person name="Durmic Z."/>
            <person name="Nichols P."/>
            <person name="Revell C."/>
            <person name="Isobe S.N."/>
            <person name="Edwards D."/>
            <person name="Erskine W."/>
        </authorList>
    </citation>
    <scope>NUCLEOTIDE SEQUENCE [LARGE SCALE GENOMIC DNA]</scope>
    <source>
        <strain evidence="2">cv. Daliak</strain>
    </source>
</reference>